<reference evidence="1 2" key="1">
    <citation type="journal article" date="2021" name="Nat. Plants">
        <title>The Taxus genome provides insights into paclitaxel biosynthesis.</title>
        <authorList>
            <person name="Xiong X."/>
            <person name="Gou J."/>
            <person name="Liao Q."/>
            <person name="Li Y."/>
            <person name="Zhou Q."/>
            <person name="Bi G."/>
            <person name="Li C."/>
            <person name="Du R."/>
            <person name="Wang X."/>
            <person name="Sun T."/>
            <person name="Guo L."/>
            <person name="Liang H."/>
            <person name="Lu P."/>
            <person name="Wu Y."/>
            <person name="Zhang Z."/>
            <person name="Ro D.K."/>
            <person name="Shang Y."/>
            <person name="Huang S."/>
            <person name="Yan J."/>
        </authorList>
    </citation>
    <scope>NUCLEOTIDE SEQUENCE [LARGE SCALE GENOMIC DNA]</scope>
    <source>
        <strain evidence="1">Ta-2019</strain>
    </source>
</reference>
<comment type="caution">
    <text evidence="1">The sequence shown here is derived from an EMBL/GenBank/DDBJ whole genome shotgun (WGS) entry which is preliminary data.</text>
</comment>
<feature type="non-terminal residue" evidence="1">
    <location>
        <position position="66"/>
    </location>
</feature>
<protein>
    <submittedName>
        <fullName evidence="1">Uncharacterized protein</fullName>
    </submittedName>
</protein>
<feature type="non-terminal residue" evidence="1">
    <location>
        <position position="1"/>
    </location>
</feature>
<gene>
    <name evidence="1" type="ORF">KI387_002851</name>
</gene>
<evidence type="ECO:0000313" key="2">
    <source>
        <dbReference type="Proteomes" id="UP000824469"/>
    </source>
</evidence>
<dbReference type="EMBL" id="JAHRHJ020000001">
    <property type="protein sequence ID" value="KAH9330743.1"/>
    <property type="molecule type" value="Genomic_DNA"/>
</dbReference>
<keyword evidence="2" id="KW-1185">Reference proteome</keyword>
<sequence length="66" mass="6830">GLVVDMWEAGIDDVLEAGLEVEPTNWEANGSAVEVVVAVGMEDLGVVEVAMALLSGGLGEEEVVME</sequence>
<proteinExistence type="predicted"/>
<organism evidence="1 2">
    <name type="scientific">Taxus chinensis</name>
    <name type="common">Chinese yew</name>
    <name type="synonym">Taxus wallichiana var. chinensis</name>
    <dbReference type="NCBI Taxonomy" id="29808"/>
    <lineage>
        <taxon>Eukaryota</taxon>
        <taxon>Viridiplantae</taxon>
        <taxon>Streptophyta</taxon>
        <taxon>Embryophyta</taxon>
        <taxon>Tracheophyta</taxon>
        <taxon>Spermatophyta</taxon>
        <taxon>Pinopsida</taxon>
        <taxon>Pinidae</taxon>
        <taxon>Conifers II</taxon>
        <taxon>Cupressales</taxon>
        <taxon>Taxaceae</taxon>
        <taxon>Taxus</taxon>
    </lineage>
</organism>
<evidence type="ECO:0000313" key="1">
    <source>
        <dbReference type="EMBL" id="KAH9330743.1"/>
    </source>
</evidence>
<name>A0AA38GWT1_TAXCH</name>
<dbReference type="AlphaFoldDB" id="A0AA38GWT1"/>
<accession>A0AA38GWT1</accession>
<dbReference type="Proteomes" id="UP000824469">
    <property type="component" value="Unassembled WGS sequence"/>
</dbReference>